<gene>
    <name evidence="1" type="ORF">SAMN05444412_1308</name>
</gene>
<accession>A0A1H3U5V8</accession>
<organism evidence="1 2">
    <name type="scientific">Rhodonellum ikkaensis</name>
    <dbReference type="NCBI Taxonomy" id="336829"/>
    <lineage>
        <taxon>Bacteria</taxon>
        <taxon>Pseudomonadati</taxon>
        <taxon>Bacteroidota</taxon>
        <taxon>Cytophagia</taxon>
        <taxon>Cytophagales</taxon>
        <taxon>Cytophagaceae</taxon>
        <taxon>Rhodonellum</taxon>
    </lineage>
</organism>
<evidence type="ECO:0000313" key="1">
    <source>
        <dbReference type="EMBL" id="SDZ57667.1"/>
    </source>
</evidence>
<comment type="caution">
    <text evidence="1">The sequence shown here is derived from an EMBL/GenBank/DDBJ whole genome shotgun (WGS) entry which is preliminary data.</text>
</comment>
<dbReference type="EMBL" id="FNQC01000030">
    <property type="protein sequence ID" value="SDZ57667.1"/>
    <property type="molecule type" value="Genomic_DNA"/>
</dbReference>
<dbReference type="Proteomes" id="UP000199663">
    <property type="component" value="Unassembled WGS sequence"/>
</dbReference>
<sequence length="43" mass="4813">MAEVSITLFRRSYQTAQCCKSRKAAVVNELGKGGTTVRYGFKR</sequence>
<name>A0A1H3U5V8_9BACT</name>
<proteinExistence type="predicted"/>
<keyword evidence="2" id="KW-1185">Reference proteome</keyword>
<dbReference type="RefSeq" id="WP_262500777.1">
    <property type="nucleotide sequence ID" value="NZ_FNQC01000030.1"/>
</dbReference>
<reference evidence="1 2" key="1">
    <citation type="submission" date="2016-10" db="EMBL/GenBank/DDBJ databases">
        <authorList>
            <person name="Varghese N."/>
            <person name="Submissions S."/>
        </authorList>
    </citation>
    <scope>NUCLEOTIDE SEQUENCE [LARGE SCALE GENOMIC DNA]</scope>
    <source>
        <strain evidence="1 2">DSM 17997</strain>
    </source>
</reference>
<evidence type="ECO:0000313" key="2">
    <source>
        <dbReference type="Proteomes" id="UP000199663"/>
    </source>
</evidence>
<protein>
    <submittedName>
        <fullName evidence="1">Uncharacterized protein</fullName>
    </submittedName>
</protein>